<evidence type="ECO:0000256" key="5">
    <source>
        <dbReference type="ARBA" id="ARBA00022989"/>
    </source>
</evidence>
<dbReference type="STRING" id="1157490.EL26_13935"/>
<keyword evidence="10" id="KW-1185">Reference proteome</keyword>
<keyword evidence="4 8" id="KW-0812">Transmembrane</keyword>
<dbReference type="NCBIfam" id="TIGR02532">
    <property type="entry name" value="IV_pilin_GFxxxE"/>
    <property type="match status" value="1"/>
</dbReference>
<evidence type="ECO:0000256" key="6">
    <source>
        <dbReference type="ARBA" id="ARBA00023136"/>
    </source>
</evidence>
<evidence type="ECO:0000256" key="7">
    <source>
        <dbReference type="ARBA" id="ARBA00023287"/>
    </source>
</evidence>
<proteinExistence type="predicted"/>
<feature type="transmembrane region" description="Helical" evidence="8">
    <location>
        <begin position="20"/>
        <end position="38"/>
    </location>
</feature>
<dbReference type="PANTHER" id="PTHR30093">
    <property type="entry name" value="GENERAL SECRETION PATHWAY PROTEIN G"/>
    <property type="match status" value="1"/>
</dbReference>
<comment type="caution">
    <text evidence="9">The sequence shown here is derived from an EMBL/GenBank/DDBJ whole genome shotgun (WGS) entry which is preliminary data.</text>
</comment>
<evidence type="ECO:0000256" key="1">
    <source>
        <dbReference type="ARBA" id="ARBA00004167"/>
    </source>
</evidence>
<keyword evidence="3" id="KW-0488">Methylation</keyword>
<accession>A0A074M9P3</accession>
<keyword evidence="5 8" id="KW-1133">Transmembrane helix</keyword>
<reference evidence="9 10" key="1">
    <citation type="journal article" date="2013" name="Int. J. Syst. Evol. Microbiol.">
        <title>Tumebacillus flagellatus sp. nov., an alpha-amylase/pullulanase-producing bacterium isolated from cassava wastewater.</title>
        <authorList>
            <person name="Wang Q."/>
            <person name="Xie N."/>
            <person name="Qin Y."/>
            <person name="Shen N."/>
            <person name="Zhu J."/>
            <person name="Mi H."/>
            <person name="Huang R."/>
        </authorList>
    </citation>
    <scope>NUCLEOTIDE SEQUENCE [LARGE SCALE GENOMIC DNA]</scope>
    <source>
        <strain evidence="9 10">GST4</strain>
    </source>
</reference>
<dbReference type="EMBL" id="JMIR01000019">
    <property type="protein sequence ID" value="KEO82662.1"/>
    <property type="molecule type" value="Genomic_DNA"/>
</dbReference>
<evidence type="ECO:0000313" key="9">
    <source>
        <dbReference type="EMBL" id="KEO82662.1"/>
    </source>
</evidence>
<gene>
    <name evidence="9" type="ORF">EL26_13935</name>
</gene>
<dbReference type="OrthoDB" id="1798043at2"/>
<name>A0A074M9P3_9BACL</name>
<evidence type="ECO:0000256" key="8">
    <source>
        <dbReference type="SAM" id="Phobius"/>
    </source>
</evidence>
<dbReference type="SUPFAM" id="SSF54523">
    <property type="entry name" value="Pili subunits"/>
    <property type="match status" value="1"/>
</dbReference>
<organism evidence="9 10">
    <name type="scientific">Tumebacillus flagellatus</name>
    <dbReference type="NCBI Taxonomy" id="1157490"/>
    <lineage>
        <taxon>Bacteria</taxon>
        <taxon>Bacillati</taxon>
        <taxon>Bacillota</taxon>
        <taxon>Bacilli</taxon>
        <taxon>Bacillales</taxon>
        <taxon>Alicyclobacillaceae</taxon>
        <taxon>Tumebacillus</taxon>
    </lineage>
</organism>
<protein>
    <submittedName>
        <fullName evidence="9">Uncharacterized protein</fullName>
    </submittedName>
</protein>
<dbReference type="InterPro" id="IPR045584">
    <property type="entry name" value="Pilin-like"/>
</dbReference>
<dbReference type="AlphaFoldDB" id="A0A074M9P3"/>
<evidence type="ECO:0000256" key="4">
    <source>
        <dbReference type="ARBA" id="ARBA00022692"/>
    </source>
</evidence>
<dbReference type="GO" id="GO:0009986">
    <property type="term" value="C:cell surface"/>
    <property type="evidence" value="ECO:0007669"/>
    <property type="project" value="UniProtKB-SubCell"/>
</dbReference>
<evidence type="ECO:0000256" key="3">
    <source>
        <dbReference type="ARBA" id="ARBA00022481"/>
    </source>
</evidence>
<evidence type="ECO:0000313" key="10">
    <source>
        <dbReference type="Proteomes" id="UP000027931"/>
    </source>
</evidence>
<sequence length="125" mass="13677">MKKTLCSLWRDQRGFTLIELAVTIFVISILIAIALPNLRGTGDKASKVACEGNQRLIRAQLENYFLTEHGYPTGLTDTDRLQQLVTQGYLQTLPTCPLGGTYHITIAADKNSVTVDCSKHGALGL</sequence>
<dbReference type="PANTHER" id="PTHR30093:SF44">
    <property type="entry name" value="TYPE II SECRETION SYSTEM CORE PROTEIN G"/>
    <property type="match status" value="1"/>
</dbReference>
<dbReference type="InterPro" id="IPR012902">
    <property type="entry name" value="N_methyl_site"/>
</dbReference>
<keyword evidence="7" id="KW-0178">Competence</keyword>
<dbReference type="Pfam" id="PF07963">
    <property type="entry name" value="N_methyl"/>
    <property type="match status" value="1"/>
</dbReference>
<dbReference type="PROSITE" id="PS00409">
    <property type="entry name" value="PROKAR_NTER_METHYL"/>
    <property type="match status" value="1"/>
</dbReference>
<dbReference type="Gene3D" id="3.30.700.10">
    <property type="entry name" value="Glycoprotein, Type 4 Pilin"/>
    <property type="match status" value="1"/>
</dbReference>
<dbReference type="Proteomes" id="UP000027931">
    <property type="component" value="Unassembled WGS sequence"/>
</dbReference>
<comment type="subcellular location">
    <subcellularLocation>
        <location evidence="2">Cell surface</location>
    </subcellularLocation>
    <subcellularLocation>
        <location evidence="1">Membrane</location>
        <topology evidence="1">Single-pass membrane protein</topology>
    </subcellularLocation>
</comment>
<keyword evidence="6 8" id="KW-0472">Membrane</keyword>
<dbReference type="GO" id="GO:0016020">
    <property type="term" value="C:membrane"/>
    <property type="evidence" value="ECO:0007669"/>
    <property type="project" value="UniProtKB-SubCell"/>
</dbReference>
<evidence type="ECO:0000256" key="2">
    <source>
        <dbReference type="ARBA" id="ARBA00004241"/>
    </source>
</evidence>
<dbReference type="RefSeq" id="WP_038089609.1">
    <property type="nucleotide sequence ID" value="NZ_JMIR01000019.1"/>
</dbReference>
<dbReference type="eggNOG" id="COG4537">
    <property type="taxonomic scope" value="Bacteria"/>
</dbReference>
<dbReference type="GO" id="GO:0030420">
    <property type="term" value="P:establishment of competence for transformation"/>
    <property type="evidence" value="ECO:0007669"/>
    <property type="project" value="UniProtKB-KW"/>
</dbReference>